<dbReference type="EMBL" id="FNCQ01000020">
    <property type="protein sequence ID" value="SDH23934.1"/>
    <property type="molecule type" value="Genomic_DNA"/>
</dbReference>
<organism evidence="1 2">
    <name type="scientific">Prevotella communis</name>
    <dbReference type="NCBI Taxonomy" id="2913614"/>
    <lineage>
        <taxon>Bacteria</taxon>
        <taxon>Pseudomonadati</taxon>
        <taxon>Bacteroidota</taxon>
        <taxon>Bacteroidia</taxon>
        <taxon>Bacteroidales</taxon>
        <taxon>Prevotellaceae</taxon>
        <taxon>Prevotella</taxon>
    </lineage>
</organism>
<dbReference type="RefSeq" id="WP_091819040.1">
    <property type="nucleotide sequence ID" value="NZ_FNCQ01000020.1"/>
</dbReference>
<evidence type="ECO:0008006" key="3">
    <source>
        <dbReference type="Google" id="ProtNLM"/>
    </source>
</evidence>
<dbReference type="AlphaFoldDB" id="A0A1G8ASV1"/>
<gene>
    <name evidence="1" type="ORF">SAMN04487901_12051</name>
</gene>
<dbReference type="Proteomes" id="UP000198779">
    <property type="component" value="Unassembled WGS sequence"/>
</dbReference>
<evidence type="ECO:0000313" key="2">
    <source>
        <dbReference type="Proteomes" id="UP000198779"/>
    </source>
</evidence>
<keyword evidence="2" id="KW-1185">Reference proteome</keyword>
<protein>
    <recommendedName>
        <fullName evidence="3">CDP-Glycerol:Poly(Glycerophosphate) glycerophosphotransferase</fullName>
    </recommendedName>
</protein>
<dbReference type="STRING" id="645274.SAMN04487901_12051"/>
<evidence type="ECO:0000313" key="1">
    <source>
        <dbReference type="EMBL" id="SDH23934.1"/>
    </source>
</evidence>
<reference evidence="2" key="1">
    <citation type="submission" date="2016-10" db="EMBL/GenBank/DDBJ databases">
        <authorList>
            <person name="Varghese N."/>
            <person name="Submissions S."/>
        </authorList>
    </citation>
    <scope>NUCLEOTIDE SEQUENCE [LARGE SCALE GENOMIC DNA]</scope>
    <source>
        <strain evidence="2">BP1-148</strain>
    </source>
</reference>
<proteinExistence type="predicted"/>
<name>A0A1G8ASV1_9BACT</name>
<sequence length="336" mass="40579">MQKDDLILFFQAPANLPYLLKQYEENVGKKNIYIYVMNVENDYRFIKSLNLKVKEITFISYEWLVPRYRRTWLTQRKRVREVYRKHFKWIKNASIYFYSAVSDWMTFYFVKKLSENRNNEIVYADHYDMLEKRMENRPLNHAEKLERLMYWFVTGIWMDFNFNQFMYALPYQRYNIRKIEAEEIKSIKDYQYVPNTDPSRKNILYLSNPWSADGHKAKEAAALETVEFIEQLKKKGYKFIIKGHPRLLLDDRFAKAADEVIPPYILSEFINVDKVDVILCVESSAAHYFTEYSSKPVYSLIYLYHSASKKSKDYYAQYLRDLTHGKINFLQSLDEL</sequence>
<accession>A0A1G8ASV1</accession>